<organism evidence="2 3">
    <name type="scientific">Blastococcus xanthinilyticus</name>
    <dbReference type="NCBI Taxonomy" id="1564164"/>
    <lineage>
        <taxon>Bacteria</taxon>
        <taxon>Bacillati</taxon>
        <taxon>Actinomycetota</taxon>
        <taxon>Actinomycetes</taxon>
        <taxon>Geodermatophilales</taxon>
        <taxon>Geodermatophilaceae</taxon>
        <taxon>Blastococcus</taxon>
    </lineage>
</organism>
<evidence type="ECO:0000259" key="1">
    <source>
        <dbReference type="Pfam" id="PF13304"/>
    </source>
</evidence>
<reference evidence="2 3" key="1">
    <citation type="submission" date="2019-07" db="EMBL/GenBank/DDBJ databases">
        <title>Genomic Encyclopedia of Archaeal and Bacterial Type Strains, Phase II (KMG-II): from individual species to whole genera.</title>
        <authorList>
            <person name="Goeker M."/>
        </authorList>
    </citation>
    <scope>NUCLEOTIDE SEQUENCE [LARGE SCALE GENOMIC DNA]</scope>
    <source>
        <strain evidence="2 3">DSM 46842</strain>
    </source>
</reference>
<feature type="domain" description="ATPase AAA-type core" evidence="1">
    <location>
        <begin position="203"/>
        <end position="291"/>
    </location>
</feature>
<dbReference type="InterPro" id="IPR003959">
    <property type="entry name" value="ATPase_AAA_core"/>
</dbReference>
<proteinExistence type="predicted"/>
<dbReference type="SUPFAM" id="SSF52540">
    <property type="entry name" value="P-loop containing nucleoside triphosphate hydrolases"/>
    <property type="match status" value="1"/>
</dbReference>
<keyword evidence="3" id="KW-1185">Reference proteome</keyword>
<dbReference type="AlphaFoldDB" id="A0A5S5CKH0"/>
<dbReference type="PANTHER" id="PTHR43581:SF2">
    <property type="entry name" value="EXCINUCLEASE ATPASE SUBUNIT"/>
    <property type="match status" value="1"/>
</dbReference>
<dbReference type="Proteomes" id="UP000322499">
    <property type="component" value="Unassembled WGS sequence"/>
</dbReference>
<name>A0A5S5CKH0_9ACTN</name>
<dbReference type="GO" id="GO:0005524">
    <property type="term" value="F:ATP binding"/>
    <property type="evidence" value="ECO:0007669"/>
    <property type="project" value="InterPro"/>
</dbReference>
<sequence>MRHSCWVAIRQFTVGPLRGLQRAEAIGLGNLVVLAGPNGAGKSTLLDLLRQQRHALAEPGTTVMFVGPHRTWRSSALNKVSLFGYPMPSYGALLSSDNLPSFQYFVPTGMQGMQGALRESGSAEDAPAFVKTSLGRLRDRQQALVTTTWEAHGGQVPAGVVPNLFLPFEQLVSSLLPHLEFAGVDDSDPNNIQVKFRPTGHSEPLFDIDQLSSGEKAAIALLLPLVERQSDQLLAPAATDAGLVPLTMLLDEPEIHLHPLLQLQVLQYLRDLAARGAAQFILSTHSTTLLDALTDEELYLVSPATLSPDNQLSRLTTSQERLEVARAITGSTHLLTRAKPIVFLEGEEERSGLSSDVRVVTSLLPQTKSWALVPGRAKRDVIASVQRLRQEGLELPGTPVFGLVDADTDGGTTDEHVVSWPVAMIENLLLDAEAIHAVLAPFGVQTDAVSVPSVQAALERAVEDRVEDEVRLRVQRQLPVGRLALRPDQLDDAEAVARSESDGWLKKLAALDLPSLTTAAQAEVDAIVAAGTQLDRFHGKRILRAVYGHLRVQDAQLGQVAFVLLLAAHERTRERANKLAEPALKRIRLFFPAGLPEALRLGGDRTVAEPLAMRCQEHHEAWSADTPNAGERIELRSDVFAFARTVEGEQHRRLVELASRIGTP</sequence>
<evidence type="ECO:0000313" key="2">
    <source>
        <dbReference type="EMBL" id="TYP81167.1"/>
    </source>
</evidence>
<dbReference type="InterPro" id="IPR051396">
    <property type="entry name" value="Bact_Antivir_Def_Nuclease"/>
</dbReference>
<protein>
    <submittedName>
        <fullName evidence="2">Putative AbiEii toxin of type IV toxin-antitoxin system</fullName>
    </submittedName>
</protein>
<dbReference type="GO" id="GO:0016887">
    <property type="term" value="F:ATP hydrolysis activity"/>
    <property type="evidence" value="ECO:0007669"/>
    <property type="project" value="InterPro"/>
</dbReference>
<evidence type="ECO:0000313" key="3">
    <source>
        <dbReference type="Proteomes" id="UP000322499"/>
    </source>
</evidence>
<gene>
    <name evidence="2" type="ORF">BD833_12620</name>
</gene>
<dbReference type="Pfam" id="PF13304">
    <property type="entry name" value="AAA_21"/>
    <property type="match status" value="1"/>
</dbReference>
<dbReference type="InterPro" id="IPR027417">
    <property type="entry name" value="P-loop_NTPase"/>
</dbReference>
<dbReference type="EMBL" id="VNHW01000026">
    <property type="protein sequence ID" value="TYP81167.1"/>
    <property type="molecule type" value="Genomic_DNA"/>
</dbReference>
<dbReference type="Gene3D" id="3.40.50.300">
    <property type="entry name" value="P-loop containing nucleotide triphosphate hydrolases"/>
    <property type="match status" value="1"/>
</dbReference>
<dbReference type="CDD" id="cd00267">
    <property type="entry name" value="ABC_ATPase"/>
    <property type="match status" value="1"/>
</dbReference>
<comment type="caution">
    <text evidence="2">The sequence shown here is derived from an EMBL/GenBank/DDBJ whole genome shotgun (WGS) entry which is preliminary data.</text>
</comment>
<dbReference type="PANTHER" id="PTHR43581">
    <property type="entry name" value="ATP/GTP PHOSPHATASE"/>
    <property type="match status" value="1"/>
</dbReference>
<accession>A0A5S5CKH0</accession>